<feature type="region of interest" description="Disordered" evidence="7">
    <location>
        <begin position="79"/>
        <end position="116"/>
    </location>
</feature>
<dbReference type="Proteomes" id="UP000837801">
    <property type="component" value="Unassembled WGS sequence"/>
</dbReference>
<feature type="region of interest" description="Disordered" evidence="7">
    <location>
        <begin position="642"/>
        <end position="661"/>
    </location>
</feature>
<dbReference type="InterPro" id="IPR008271">
    <property type="entry name" value="Ser/Thr_kinase_AS"/>
</dbReference>
<dbReference type="PROSITE" id="PS50011">
    <property type="entry name" value="PROTEIN_KINASE_DOM"/>
    <property type="match status" value="1"/>
</dbReference>
<dbReference type="Pfam" id="PF00069">
    <property type="entry name" value="Pkinase"/>
    <property type="match status" value="2"/>
</dbReference>
<keyword evidence="3 6" id="KW-0547">Nucleotide-binding</keyword>
<evidence type="ECO:0000256" key="1">
    <source>
        <dbReference type="ARBA" id="ARBA00022527"/>
    </source>
</evidence>
<gene>
    <name evidence="9" type="ORF">CLIB1423_24S00540</name>
</gene>
<dbReference type="CDD" id="cd14008">
    <property type="entry name" value="STKc_LKB1_CaMKK"/>
    <property type="match status" value="1"/>
</dbReference>
<feature type="compositionally biased region" description="Low complexity" evidence="7">
    <location>
        <begin position="186"/>
        <end position="208"/>
    </location>
</feature>
<evidence type="ECO:0000256" key="6">
    <source>
        <dbReference type="PROSITE-ProRule" id="PRU10141"/>
    </source>
</evidence>
<feature type="compositionally biased region" description="Low complexity" evidence="7">
    <location>
        <begin position="934"/>
        <end position="945"/>
    </location>
</feature>
<feature type="region of interest" description="Disordered" evidence="7">
    <location>
        <begin position="759"/>
        <end position="788"/>
    </location>
</feature>
<evidence type="ECO:0000256" key="4">
    <source>
        <dbReference type="ARBA" id="ARBA00022777"/>
    </source>
</evidence>
<protein>
    <submittedName>
        <fullName evidence="9">SNF1-activating kinase 1</fullName>
    </submittedName>
</protein>
<evidence type="ECO:0000313" key="10">
    <source>
        <dbReference type="Proteomes" id="UP000837801"/>
    </source>
</evidence>
<dbReference type="GO" id="GO:0007165">
    <property type="term" value="P:signal transduction"/>
    <property type="evidence" value="ECO:0007669"/>
    <property type="project" value="TreeGrafter"/>
</dbReference>
<proteinExistence type="predicted"/>
<evidence type="ECO:0000256" key="5">
    <source>
        <dbReference type="ARBA" id="ARBA00022840"/>
    </source>
</evidence>
<reference evidence="9" key="1">
    <citation type="submission" date="2022-03" db="EMBL/GenBank/DDBJ databases">
        <authorList>
            <person name="Legras J.-L."/>
            <person name="Devillers H."/>
            <person name="Grondin C."/>
        </authorList>
    </citation>
    <scope>NUCLEOTIDE SEQUENCE</scope>
    <source>
        <strain evidence="9">CLIB 1423</strain>
    </source>
</reference>
<organism evidence="9 10">
    <name type="scientific">[Candida] railenensis</name>
    <dbReference type="NCBI Taxonomy" id="45579"/>
    <lineage>
        <taxon>Eukaryota</taxon>
        <taxon>Fungi</taxon>
        <taxon>Dikarya</taxon>
        <taxon>Ascomycota</taxon>
        <taxon>Saccharomycotina</taxon>
        <taxon>Pichiomycetes</taxon>
        <taxon>Debaryomycetaceae</taxon>
        <taxon>Kurtzmaniella</taxon>
    </lineage>
</organism>
<dbReference type="SMART" id="SM00220">
    <property type="entry name" value="S_TKc"/>
    <property type="match status" value="1"/>
</dbReference>
<keyword evidence="4 9" id="KW-0418">Kinase</keyword>
<name>A0A9P0QVW8_9ASCO</name>
<feature type="binding site" evidence="6">
    <location>
        <position position="167"/>
    </location>
    <ligand>
        <name>ATP</name>
        <dbReference type="ChEBI" id="CHEBI:30616"/>
    </ligand>
</feature>
<keyword evidence="1" id="KW-0723">Serine/threonine-protein kinase</keyword>
<feature type="region of interest" description="Disordered" evidence="7">
    <location>
        <begin position="1046"/>
        <end position="1096"/>
    </location>
</feature>
<dbReference type="GO" id="GO:0030447">
    <property type="term" value="P:filamentous growth"/>
    <property type="evidence" value="ECO:0007669"/>
    <property type="project" value="UniProtKB-ARBA"/>
</dbReference>
<keyword evidence="2" id="KW-0808">Transferase</keyword>
<dbReference type="InterPro" id="IPR017441">
    <property type="entry name" value="Protein_kinase_ATP_BS"/>
</dbReference>
<accession>A0A9P0QVW8</accession>
<dbReference type="GO" id="GO:0004674">
    <property type="term" value="F:protein serine/threonine kinase activity"/>
    <property type="evidence" value="ECO:0007669"/>
    <property type="project" value="UniProtKB-KW"/>
</dbReference>
<feature type="region of interest" description="Disordered" evidence="7">
    <location>
        <begin position="847"/>
        <end position="880"/>
    </location>
</feature>
<feature type="region of interest" description="Disordered" evidence="7">
    <location>
        <begin position="174"/>
        <end position="208"/>
    </location>
</feature>
<feature type="compositionally biased region" description="Polar residues" evidence="7">
    <location>
        <begin position="770"/>
        <end position="788"/>
    </location>
</feature>
<feature type="compositionally biased region" description="Polar residues" evidence="7">
    <location>
        <begin position="426"/>
        <end position="435"/>
    </location>
</feature>
<dbReference type="AlphaFoldDB" id="A0A9P0QVW8"/>
<feature type="compositionally biased region" description="Basic and acidic residues" evidence="7">
    <location>
        <begin position="1168"/>
        <end position="1186"/>
    </location>
</feature>
<evidence type="ECO:0000256" key="2">
    <source>
        <dbReference type="ARBA" id="ARBA00022679"/>
    </source>
</evidence>
<dbReference type="PROSITE" id="PS00108">
    <property type="entry name" value="PROTEIN_KINASE_ST"/>
    <property type="match status" value="1"/>
</dbReference>
<dbReference type="PANTHER" id="PTHR43895:SF152">
    <property type="entry name" value="SERINE_THREONINE-PROTEIN KINASE TOS3"/>
    <property type="match status" value="1"/>
</dbReference>
<dbReference type="PROSITE" id="PS00107">
    <property type="entry name" value="PROTEIN_KINASE_ATP"/>
    <property type="match status" value="1"/>
</dbReference>
<evidence type="ECO:0000256" key="3">
    <source>
        <dbReference type="ARBA" id="ARBA00022741"/>
    </source>
</evidence>
<dbReference type="InterPro" id="IPR011009">
    <property type="entry name" value="Kinase-like_dom_sf"/>
</dbReference>
<dbReference type="Gene3D" id="3.30.200.20">
    <property type="entry name" value="Phosphorylase Kinase, domain 1"/>
    <property type="match status" value="1"/>
</dbReference>
<dbReference type="SUPFAM" id="SSF56112">
    <property type="entry name" value="Protein kinase-like (PK-like)"/>
    <property type="match status" value="1"/>
</dbReference>
<comment type="caution">
    <text evidence="9">The sequence shown here is derived from an EMBL/GenBank/DDBJ whole genome shotgun (WGS) entry which is preliminary data.</text>
</comment>
<feature type="compositionally biased region" description="Polar residues" evidence="7">
    <location>
        <begin position="1061"/>
        <end position="1072"/>
    </location>
</feature>
<evidence type="ECO:0000256" key="7">
    <source>
        <dbReference type="SAM" id="MobiDB-lite"/>
    </source>
</evidence>
<feature type="region of interest" description="Disordered" evidence="7">
    <location>
        <begin position="417"/>
        <end position="439"/>
    </location>
</feature>
<feature type="domain" description="Protein kinase" evidence="8">
    <location>
        <begin position="138"/>
        <end position="537"/>
    </location>
</feature>
<feature type="compositionally biased region" description="Polar residues" evidence="7">
    <location>
        <begin position="23"/>
        <end position="48"/>
    </location>
</feature>
<dbReference type="InterPro" id="IPR000719">
    <property type="entry name" value="Prot_kinase_dom"/>
</dbReference>
<dbReference type="GO" id="GO:0005524">
    <property type="term" value="F:ATP binding"/>
    <property type="evidence" value="ECO:0007669"/>
    <property type="project" value="UniProtKB-UniRule"/>
</dbReference>
<feature type="region of interest" description="Disordered" evidence="7">
    <location>
        <begin position="1167"/>
        <end position="1196"/>
    </location>
</feature>
<evidence type="ECO:0000313" key="9">
    <source>
        <dbReference type="EMBL" id="CAH2355299.1"/>
    </source>
</evidence>
<feature type="compositionally biased region" description="Polar residues" evidence="7">
    <location>
        <begin position="1083"/>
        <end position="1096"/>
    </location>
</feature>
<dbReference type="EMBL" id="CAKXYY010000024">
    <property type="protein sequence ID" value="CAH2355299.1"/>
    <property type="molecule type" value="Genomic_DNA"/>
</dbReference>
<dbReference type="OrthoDB" id="68483at2759"/>
<feature type="compositionally biased region" description="Basic and acidic residues" evidence="7">
    <location>
        <begin position="106"/>
        <end position="116"/>
    </location>
</feature>
<feature type="region of interest" description="Disordered" evidence="7">
    <location>
        <begin position="1"/>
        <end position="53"/>
    </location>
</feature>
<feature type="compositionally biased region" description="Acidic residues" evidence="7">
    <location>
        <begin position="946"/>
        <end position="956"/>
    </location>
</feature>
<sequence>MSSTVDNGDRQQLPALIPKISSPRGTTTEISTPDTLITPTLTSSNDLDSPSRRGSVASALLGKVSGLIQSGNNSDIVRTRTHSSDRGSGAGEHHLLPPHLVRTHSRQRESQHKETVKETNRVILEYDPSTKRRVLNTYEILREIGRGEHGKVKLAQDLETNDLVAIKIVNRNSKKERPSFKKRQESINQRQQSHQQQSQLSPNQQQHQQFKKLNGYELKIKREIAIMKKCHHKHIVRLKEVLDDIKSYKIYLVLEYLEKGEIKWKRKGDSLNVSHSVSQVGTPSNHIEESEDIPCCGENHTRKTSLTFSQDAEDDEDNLLSDQFTPNLTFRQSRKILRDVLLGLEYLHLQGIVHRDIKPANLLVSSNNVVKISDFGVSFASFLNTNDEGFLVNEMELAKTAGTPAFFAPELCQTNANSPSNSSTNVQDQGNGDSANESEKYSKLPKIDHKIDIWALGVTLYCILFGKVPFNADSEFKLFDVIVNEPLRFPEDELSFNSPGNVSTEEFELAKDLLSKLLDKNQETRIDIAEVKLHPFVLMDLENDVEQLNEFIYSNQGVGYRAGFGADGIVNQFDISNDDIDNAVVGIGSKIRQSIINALKYGGASSDDIRKKFIQNENISSDDEEPTPGGILNHRKSVIVSESLQTSTPPHSHSNTMQLSQQNSQENLTNYGSNANNTPHIPSSLSQQVKTPIYYEQDQQLLPVRTLLQDMIESHSSTNSSRRGSATALTEAKMVETKRNVGGDLYLKNQSALDAIKGIQQKDEKRRKSSAFTSPASSQPNTAKNSVSFDPVILPKANTGKYPKVGPIHIDKRPSSIISLPLNESFASLDSFSDDYFTQNYYPETKGGHYPRVRRRSSSTSQLSDHFYSENEHNNNGPNISLINESFKKFDLGSSMKPKIQFNLGKNINEDSGEGIEPTTPAIGRRNLGMTNTSSSSCSSASSSSSEEEDDSEEEGNLTLAFSSKVGPSSRPHFLSHSNRAKSHDSHLPRLAQHSANIYENVPIIFNEQGAEFEDVPAGLMAGVPRPSISLATGMKPSVSILSSTTSSSTIVPGNGGAKHSGTSNSPQQPVTPLQGLHKMRTSDSTGGPLTPDSKFNQMQRDFYARGERAASPLVNNAPSADNATINSHLVASYVNGDNKNPSFLNSQFNNHYKKDPIAFPFPNAIHYDNDKESTSKATSKGEPRPQHYRSSSITVGFLQLHKAKESESP</sequence>
<keyword evidence="10" id="KW-1185">Reference proteome</keyword>
<feature type="compositionally biased region" description="Basic and acidic residues" evidence="7">
    <location>
        <begin position="174"/>
        <end position="185"/>
    </location>
</feature>
<evidence type="ECO:0000259" key="8">
    <source>
        <dbReference type="PROSITE" id="PS50011"/>
    </source>
</evidence>
<dbReference type="Gene3D" id="1.10.510.10">
    <property type="entry name" value="Transferase(Phosphotransferase) domain 1"/>
    <property type="match status" value="1"/>
</dbReference>
<keyword evidence="5 6" id="KW-0067">ATP-binding</keyword>
<feature type="region of interest" description="Disordered" evidence="7">
    <location>
        <begin position="905"/>
        <end position="987"/>
    </location>
</feature>
<dbReference type="PANTHER" id="PTHR43895">
    <property type="entry name" value="CALCIUM/CALMODULIN-DEPENDENT PROTEIN KINASE KINASE-RELATED"/>
    <property type="match status" value="1"/>
</dbReference>